<sequence length="488" mass="55521">MHLLSSLPNELLSSIVDYIAYTPNPPDSQPEESLFQWASPELISLSLSNRSLRQFFLPYLFANFKTRYLMDAGLVEKDVRLFSKYTKVFVIDVFSEKGDQLISQLLSGFKQLFSVELRSCWHRTDLFKAILALPTVTSILVDVLPDESMCNHDLSKVVLGHITLGQALSPHLERYLDRGMKLACLELFVFGSLHSLNSQSGYKISSGVKKIQVHMERSDSVSYSFLSELSRATHSVLKELWLLDDLEIYFARHTPPFLTSFIEESRRQHLRQFFIFKRIGLRKAEAHDQSSQEWYVMGLNLITTSSSTSLIQILTLVASSFPKLEALDFDLKNHECKYHVNDLARVLGRFSSLKTLSLSGLYKLLDFGNTNPLPPIRQVDSTNAVDMELAPAETGVLWYTSRIAKEVTCLDAIHIQDLGDEILMGVLTTHKWRISGWLLVMNDDRDIGGTLSRVTCPAFLEPEVSLETRMLPPDYTWESLTHDSTKRT</sequence>
<dbReference type="AlphaFoldDB" id="A0AA38P5K8"/>
<evidence type="ECO:0000313" key="2">
    <source>
        <dbReference type="Proteomes" id="UP001163846"/>
    </source>
</evidence>
<comment type="caution">
    <text evidence="1">The sequence shown here is derived from an EMBL/GenBank/DDBJ whole genome shotgun (WGS) entry which is preliminary data.</text>
</comment>
<organism evidence="1 2">
    <name type="scientific">Lentinula raphanica</name>
    <dbReference type="NCBI Taxonomy" id="153919"/>
    <lineage>
        <taxon>Eukaryota</taxon>
        <taxon>Fungi</taxon>
        <taxon>Dikarya</taxon>
        <taxon>Basidiomycota</taxon>
        <taxon>Agaricomycotina</taxon>
        <taxon>Agaricomycetes</taxon>
        <taxon>Agaricomycetidae</taxon>
        <taxon>Agaricales</taxon>
        <taxon>Marasmiineae</taxon>
        <taxon>Omphalotaceae</taxon>
        <taxon>Lentinula</taxon>
    </lineage>
</organism>
<dbReference type="Proteomes" id="UP001163846">
    <property type="component" value="Unassembled WGS sequence"/>
</dbReference>
<reference evidence="1" key="1">
    <citation type="submission" date="2022-08" db="EMBL/GenBank/DDBJ databases">
        <authorList>
            <consortium name="DOE Joint Genome Institute"/>
            <person name="Min B."/>
            <person name="Riley R."/>
            <person name="Sierra-Patev S."/>
            <person name="Naranjo-Ortiz M."/>
            <person name="Looney B."/>
            <person name="Konkel Z."/>
            <person name="Slot J.C."/>
            <person name="Sakamoto Y."/>
            <person name="Steenwyk J.L."/>
            <person name="Rokas A."/>
            <person name="Carro J."/>
            <person name="Camarero S."/>
            <person name="Ferreira P."/>
            <person name="Molpeceres G."/>
            <person name="Ruiz-Duenas F.J."/>
            <person name="Serrano A."/>
            <person name="Henrissat B."/>
            <person name="Drula E."/>
            <person name="Hughes K.W."/>
            <person name="Mata J.L."/>
            <person name="Ishikawa N.K."/>
            <person name="Vargas-Isla R."/>
            <person name="Ushijima S."/>
            <person name="Smith C.A."/>
            <person name="Ahrendt S."/>
            <person name="Andreopoulos W."/>
            <person name="He G."/>
            <person name="Labutti K."/>
            <person name="Lipzen A."/>
            <person name="Ng V."/>
            <person name="Sandor L."/>
            <person name="Barry K."/>
            <person name="Martinez A.T."/>
            <person name="Xiao Y."/>
            <person name="Gibbons J.G."/>
            <person name="Terashima K."/>
            <person name="Hibbett D.S."/>
            <person name="Grigoriev I.V."/>
        </authorList>
    </citation>
    <scope>NUCLEOTIDE SEQUENCE</scope>
    <source>
        <strain evidence="1">TFB9207</strain>
    </source>
</reference>
<proteinExistence type="predicted"/>
<accession>A0AA38P5K8</accession>
<protein>
    <submittedName>
        <fullName evidence="1">Uncharacterized protein</fullName>
    </submittedName>
</protein>
<evidence type="ECO:0000313" key="1">
    <source>
        <dbReference type="EMBL" id="KAJ3836473.1"/>
    </source>
</evidence>
<gene>
    <name evidence="1" type="ORF">F5878DRAFT_258436</name>
</gene>
<keyword evidence="2" id="KW-1185">Reference proteome</keyword>
<name>A0AA38P5K8_9AGAR</name>
<dbReference type="EMBL" id="MU806317">
    <property type="protein sequence ID" value="KAJ3836473.1"/>
    <property type="molecule type" value="Genomic_DNA"/>
</dbReference>